<evidence type="ECO:0000256" key="2">
    <source>
        <dbReference type="ARBA" id="ARBA00022884"/>
    </source>
</evidence>
<evidence type="ECO:0000259" key="4">
    <source>
        <dbReference type="PROSITE" id="PS50102"/>
    </source>
</evidence>
<dbReference type="InterPro" id="IPR035979">
    <property type="entry name" value="RBD_domain_sf"/>
</dbReference>
<dbReference type="Proteomes" id="UP000078597">
    <property type="component" value="Unassembled WGS sequence"/>
</dbReference>
<keyword evidence="8" id="KW-1185">Reference proteome</keyword>
<evidence type="ECO:0000313" key="5">
    <source>
        <dbReference type="EMBL" id="SBS83270.1"/>
    </source>
</evidence>
<dbReference type="GeneID" id="39869355"/>
<dbReference type="EMBL" id="LT594631">
    <property type="protein sequence ID" value="SCN45011.1"/>
    <property type="molecule type" value="Genomic_DNA"/>
</dbReference>
<reference evidence="7" key="1">
    <citation type="submission" date="2016-05" db="EMBL/GenBank/DDBJ databases">
        <authorList>
            <person name="Naeem Raeece"/>
        </authorList>
    </citation>
    <scope>NUCLEOTIDE SEQUENCE [LARGE SCALE GENOMIC DNA]</scope>
</reference>
<proteinExistence type="predicted"/>
<dbReference type="VEuPathDB" id="PlasmoDB:PmUG01_10035500"/>
<gene>
    <name evidence="6" type="primary">PmUG01_10035500</name>
    <name evidence="5" type="ORF">PMALA_006120</name>
    <name evidence="6" type="ORF">PMUG01_10035500</name>
</gene>
<name>A0A1A8VUB3_PLAMA</name>
<dbReference type="OMA" id="FLRNRYI"/>
<reference evidence="5" key="2">
    <citation type="submission" date="2016-05" db="EMBL/GenBank/DDBJ databases">
        <authorList>
            <person name="Lavstsen T."/>
            <person name="Jespersen J.S."/>
        </authorList>
    </citation>
    <scope>NUCLEOTIDE SEQUENCE [LARGE SCALE GENOMIC DNA]</scope>
</reference>
<dbReference type="InterPro" id="IPR050666">
    <property type="entry name" value="ESRP"/>
</dbReference>
<dbReference type="EMBL" id="FLQW01000328">
    <property type="protein sequence ID" value="SBS83270.1"/>
    <property type="molecule type" value="Genomic_DNA"/>
</dbReference>
<dbReference type="OrthoDB" id="431068at2759"/>
<dbReference type="Pfam" id="PF00076">
    <property type="entry name" value="RRM_1"/>
    <property type="match status" value="1"/>
</dbReference>
<protein>
    <submittedName>
        <fullName evidence="5">RNA-binding protein, putative</fullName>
    </submittedName>
</protein>
<keyword evidence="1" id="KW-0677">Repeat</keyword>
<dbReference type="KEGG" id="pmal:PMUG01_10035500"/>
<evidence type="ECO:0000313" key="7">
    <source>
        <dbReference type="Proteomes" id="UP000078597"/>
    </source>
</evidence>
<dbReference type="PANTHER" id="PTHR13976">
    <property type="entry name" value="HETEROGENEOUS NUCLEAR RIBONUCLEOPROTEIN-RELATED"/>
    <property type="match status" value="1"/>
</dbReference>
<dbReference type="AlphaFoldDB" id="A0A1A8VUB3"/>
<dbReference type="Proteomes" id="UP000219813">
    <property type="component" value="Chromosome 10"/>
</dbReference>
<dbReference type="GO" id="GO:0003723">
    <property type="term" value="F:RNA binding"/>
    <property type="evidence" value="ECO:0007669"/>
    <property type="project" value="UniProtKB-UniRule"/>
</dbReference>
<dbReference type="CDD" id="cd12254">
    <property type="entry name" value="RRM_hnRNPH_ESRPs_RBM12_like"/>
    <property type="match status" value="1"/>
</dbReference>
<evidence type="ECO:0000313" key="8">
    <source>
        <dbReference type="Proteomes" id="UP000219813"/>
    </source>
</evidence>
<evidence type="ECO:0000256" key="3">
    <source>
        <dbReference type="PROSITE-ProRule" id="PRU00176"/>
    </source>
</evidence>
<evidence type="ECO:0000256" key="1">
    <source>
        <dbReference type="ARBA" id="ARBA00022737"/>
    </source>
</evidence>
<dbReference type="SUPFAM" id="SSF54928">
    <property type="entry name" value="RNA-binding domain, RBD"/>
    <property type="match status" value="1"/>
</dbReference>
<dbReference type="SMART" id="SM00360">
    <property type="entry name" value="RRM"/>
    <property type="match status" value="1"/>
</dbReference>
<reference evidence="6 8" key="3">
    <citation type="submission" date="2016-06" db="EMBL/GenBank/DDBJ databases">
        <authorList>
            <consortium name="Pathogen Informatics"/>
        </authorList>
    </citation>
    <scope>NUCLEOTIDE SEQUENCE [LARGE SCALE GENOMIC DNA]</scope>
</reference>
<feature type="domain" description="RRM" evidence="4">
    <location>
        <begin position="54"/>
        <end position="129"/>
    </location>
</feature>
<keyword evidence="2 3" id="KW-0694">RNA-binding</keyword>
<sequence length="159" mass="19276">MFLRLFKERKYINRPSIICNTRITVTYPFMNDVRFLKTCHSEYHNIQELKINLPRLKLRGLPFDVSQEEIKTFFKNFKLSNEEHSIHIIKGLGNKPTGHAYVYFDDEEEARNACQALNRKFLRNRYIEIYIDYVFNHNITPVKEHVTTLMRDRYRKDNQ</sequence>
<dbReference type="RefSeq" id="XP_028862129.1">
    <property type="nucleotide sequence ID" value="XM_029005551.1"/>
</dbReference>
<dbReference type="PROSITE" id="PS50102">
    <property type="entry name" value="RRM"/>
    <property type="match status" value="1"/>
</dbReference>
<dbReference type="InterPro" id="IPR012677">
    <property type="entry name" value="Nucleotide-bd_a/b_plait_sf"/>
</dbReference>
<dbReference type="InterPro" id="IPR000504">
    <property type="entry name" value="RRM_dom"/>
</dbReference>
<accession>A0A1A8VUB3</accession>
<organism evidence="5 7">
    <name type="scientific">Plasmodium malariae</name>
    <dbReference type="NCBI Taxonomy" id="5858"/>
    <lineage>
        <taxon>Eukaryota</taxon>
        <taxon>Sar</taxon>
        <taxon>Alveolata</taxon>
        <taxon>Apicomplexa</taxon>
        <taxon>Aconoidasida</taxon>
        <taxon>Haemosporida</taxon>
        <taxon>Plasmodiidae</taxon>
        <taxon>Plasmodium</taxon>
        <taxon>Plasmodium (Plasmodium)</taxon>
    </lineage>
</organism>
<evidence type="ECO:0000313" key="6">
    <source>
        <dbReference type="EMBL" id="SCN45011.1"/>
    </source>
</evidence>
<dbReference type="Gene3D" id="3.30.70.330">
    <property type="match status" value="1"/>
</dbReference>